<comment type="caution">
    <text evidence="7">The sequence shown here is derived from an EMBL/GenBank/DDBJ whole genome shotgun (WGS) entry which is preliminary data.</text>
</comment>
<evidence type="ECO:0000259" key="5">
    <source>
        <dbReference type="Pfam" id="PF00389"/>
    </source>
</evidence>
<accession>E4KMN9</accession>
<dbReference type="InterPro" id="IPR006139">
    <property type="entry name" value="D-isomer_2_OHA_DH_cat_dom"/>
</dbReference>
<proteinExistence type="inferred from homology"/>
<evidence type="ECO:0000313" key="7">
    <source>
        <dbReference type="EMBL" id="EFR31768.1"/>
    </source>
</evidence>
<dbReference type="InterPro" id="IPR006140">
    <property type="entry name" value="D-isomer_DH_NAD-bd"/>
</dbReference>
<dbReference type="STRING" id="908337.HMPREF9257_0102"/>
<dbReference type="PROSITE" id="PS00065">
    <property type="entry name" value="D_2_HYDROXYACID_DH_1"/>
    <property type="match status" value="1"/>
</dbReference>
<dbReference type="Gene3D" id="3.40.50.720">
    <property type="entry name" value="NAD(P)-binding Rossmann-like Domain"/>
    <property type="match status" value="2"/>
</dbReference>
<dbReference type="OrthoDB" id="9805416at2"/>
<dbReference type="Pfam" id="PF02826">
    <property type="entry name" value="2-Hacid_dh_C"/>
    <property type="match status" value="1"/>
</dbReference>
<comment type="similarity">
    <text evidence="1 4">Belongs to the D-isomer specific 2-hydroxyacid dehydrogenase family.</text>
</comment>
<feature type="domain" description="D-isomer specific 2-hydroxyacid dehydrogenase catalytic" evidence="5">
    <location>
        <begin position="5"/>
        <end position="331"/>
    </location>
</feature>
<sequence length="331" mass="36976">MKKIVMFSAKEEELEIAKNWAQENDVEIEFVEDILSTASVAKAAGADGITLSQVVAPEASVYEKLHELGIKQIAQRSAGTDMYDLDLATANDIIVTNVPSYSPESIAEFVVTSTMMMVRKVNIIKHRVKDQNFKWEPVIRAKTMHGMTVAILGTGRIGQIIGRLFNGFGAKVLGFDLYPNDQIRDFVDYQDSVEDTIKDADVVVLQMPLTKENHHLFDADMFAKMKDGAYFVNMARGGLVDTQALIDALDSGKIEHAALDTYEFEGDYIPKDWSNKPIEDDMFKRILDHEKIEFTPHIAYYTDTAVKNLVEGGLQATLDVINTGTTKNRVN</sequence>
<dbReference type="SUPFAM" id="SSF51735">
    <property type="entry name" value="NAD(P)-binding Rossmann-fold domains"/>
    <property type="match status" value="1"/>
</dbReference>
<evidence type="ECO:0000256" key="4">
    <source>
        <dbReference type="RuleBase" id="RU003719"/>
    </source>
</evidence>
<evidence type="ECO:0000256" key="2">
    <source>
        <dbReference type="ARBA" id="ARBA00023002"/>
    </source>
</evidence>
<dbReference type="InterPro" id="IPR029753">
    <property type="entry name" value="D-isomer_DH_CS"/>
</dbReference>
<evidence type="ECO:0000256" key="1">
    <source>
        <dbReference type="ARBA" id="ARBA00005854"/>
    </source>
</evidence>
<dbReference type="PANTHER" id="PTHR43026">
    <property type="entry name" value="2-HYDROXYACID DEHYDROGENASE HOMOLOG 1-RELATED"/>
    <property type="match status" value="1"/>
</dbReference>
<reference evidence="7 8" key="1">
    <citation type="submission" date="2010-10" db="EMBL/GenBank/DDBJ databases">
        <authorList>
            <person name="Durkin A.S."/>
            <person name="Madupu R."/>
            <person name="Torralba M."/>
            <person name="Gillis M."/>
            <person name="Methe B."/>
            <person name="Sutton G."/>
            <person name="Nelson K.E."/>
        </authorList>
    </citation>
    <scope>NUCLEOTIDE SEQUENCE [LARGE SCALE GENOMIC DNA]</scope>
    <source>
        <strain evidence="7 8">ACS-139-V-Col8</strain>
    </source>
</reference>
<evidence type="ECO:0000256" key="3">
    <source>
        <dbReference type="ARBA" id="ARBA00023027"/>
    </source>
</evidence>
<dbReference type="InterPro" id="IPR036291">
    <property type="entry name" value="NAD(P)-bd_dom_sf"/>
</dbReference>
<dbReference type="RefSeq" id="WP_006417900.1">
    <property type="nucleotide sequence ID" value="NZ_AENN01000006.1"/>
</dbReference>
<protein>
    <submittedName>
        <fullName evidence="7">4-phosphoerythronate dehydrogenase</fullName>
        <ecNumber evidence="7">1.1.1.290</ecNumber>
    </submittedName>
</protein>
<dbReference type="GO" id="GO:0008720">
    <property type="term" value="F:D-lactate dehydrogenase (NAD+) activity"/>
    <property type="evidence" value="ECO:0007669"/>
    <property type="project" value="TreeGrafter"/>
</dbReference>
<keyword evidence="2 4" id="KW-0560">Oxidoreductase</keyword>
<dbReference type="eggNOG" id="COG1052">
    <property type="taxonomic scope" value="Bacteria"/>
</dbReference>
<dbReference type="NCBIfam" id="NF006374">
    <property type="entry name" value="PRK08605.1"/>
    <property type="match status" value="1"/>
</dbReference>
<name>E4KMN9_9LACT</name>
<dbReference type="GO" id="GO:0051287">
    <property type="term" value="F:NAD binding"/>
    <property type="evidence" value="ECO:0007669"/>
    <property type="project" value="InterPro"/>
</dbReference>
<organism evidence="7 8">
    <name type="scientific">Eremococcus coleocola ACS-139-V-Col8</name>
    <dbReference type="NCBI Taxonomy" id="908337"/>
    <lineage>
        <taxon>Bacteria</taxon>
        <taxon>Bacillati</taxon>
        <taxon>Bacillota</taxon>
        <taxon>Bacilli</taxon>
        <taxon>Lactobacillales</taxon>
        <taxon>Aerococcaceae</taxon>
        <taxon>Eremococcus</taxon>
    </lineage>
</organism>
<dbReference type="AlphaFoldDB" id="E4KMN9"/>
<dbReference type="Proteomes" id="UP000005990">
    <property type="component" value="Unassembled WGS sequence"/>
</dbReference>
<dbReference type="PANTHER" id="PTHR43026:SF1">
    <property type="entry name" value="2-HYDROXYACID DEHYDROGENASE HOMOLOG 1-RELATED"/>
    <property type="match status" value="1"/>
</dbReference>
<gene>
    <name evidence="7" type="primary">pdxB</name>
    <name evidence="7" type="ORF">HMPREF9257_0102</name>
</gene>
<keyword evidence="8" id="KW-1185">Reference proteome</keyword>
<evidence type="ECO:0000259" key="6">
    <source>
        <dbReference type="Pfam" id="PF02826"/>
    </source>
</evidence>
<dbReference type="InterPro" id="IPR029752">
    <property type="entry name" value="D-isomer_DH_CS1"/>
</dbReference>
<dbReference type="Pfam" id="PF00389">
    <property type="entry name" value="2-Hacid_dh"/>
    <property type="match status" value="1"/>
</dbReference>
<keyword evidence="3" id="KW-0520">NAD</keyword>
<feature type="domain" description="D-isomer specific 2-hydroxyacid dehydrogenase NAD-binding" evidence="6">
    <location>
        <begin position="114"/>
        <end position="299"/>
    </location>
</feature>
<dbReference type="GO" id="GO:0033711">
    <property type="term" value="F:4-phosphoerythronate dehydrogenase activity"/>
    <property type="evidence" value="ECO:0007669"/>
    <property type="project" value="UniProtKB-EC"/>
</dbReference>
<dbReference type="InterPro" id="IPR058205">
    <property type="entry name" value="D-LDH-like"/>
</dbReference>
<dbReference type="CDD" id="cd12186">
    <property type="entry name" value="LDH"/>
    <property type="match status" value="1"/>
</dbReference>
<dbReference type="SUPFAM" id="SSF52283">
    <property type="entry name" value="Formate/glycerate dehydrogenase catalytic domain-like"/>
    <property type="match status" value="1"/>
</dbReference>
<dbReference type="PROSITE" id="PS00671">
    <property type="entry name" value="D_2_HYDROXYACID_DH_3"/>
    <property type="match status" value="1"/>
</dbReference>
<dbReference type="EMBL" id="AENN01000006">
    <property type="protein sequence ID" value="EFR31768.1"/>
    <property type="molecule type" value="Genomic_DNA"/>
</dbReference>
<dbReference type="EC" id="1.1.1.290" evidence="7"/>
<evidence type="ECO:0000313" key="8">
    <source>
        <dbReference type="Proteomes" id="UP000005990"/>
    </source>
</evidence>